<keyword evidence="13" id="KW-1185">Reference proteome</keyword>
<keyword evidence="10" id="KW-0735">Signal-anchor</keyword>
<evidence type="ECO:0000313" key="12">
    <source>
        <dbReference type="EMBL" id="AMN48241.1"/>
    </source>
</evidence>
<dbReference type="InterPro" id="IPR006260">
    <property type="entry name" value="TonB/TolA_C"/>
</dbReference>
<evidence type="ECO:0000256" key="2">
    <source>
        <dbReference type="ARBA" id="ARBA00006555"/>
    </source>
</evidence>
<protein>
    <recommendedName>
        <fullName evidence="10">Protein TonB</fullName>
    </recommendedName>
</protein>
<dbReference type="Gene3D" id="3.30.1150.10">
    <property type="match status" value="1"/>
</dbReference>
<dbReference type="PRINTS" id="PR01374">
    <property type="entry name" value="TONBPROTEIN"/>
</dbReference>
<dbReference type="PANTHER" id="PTHR33446">
    <property type="entry name" value="PROTEIN TONB-RELATED"/>
    <property type="match status" value="1"/>
</dbReference>
<feature type="transmembrane region" description="Helical" evidence="10">
    <location>
        <begin position="179"/>
        <end position="200"/>
    </location>
</feature>
<dbReference type="KEGG" id="sdf:ACG33_14270"/>
<dbReference type="EMBL" id="CP011971">
    <property type="protein sequence ID" value="AMN48241.1"/>
    <property type="molecule type" value="Genomic_DNA"/>
</dbReference>
<dbReference type="GO" id="GO:0055085">
    <property type="term" value="P:transmembrane transport"/>
    <property type="evidence" value="ECO:0007669"/>
    <property type="project" value="InterPro"/>
</dbReference>
<dbReference type="InterPro" id="IPR011990">
    <property type="entry name" value="TPR-like_helical_dom_sf"/>
</dbReference>
<dbReference type="Gene3D" id="1.25.40.10">
    <property type="entry name" value="Tetratricopeptide repeat domain"/>
    <property type="match status" value="1"/>
</dbReference>
<dbReference type="InterPro" id="IPR037682">
    <property type="entry name" value="TonB_C"/>
</dbReference>
<evidence type="ECO:0000256" key="10">
    <source>
        <dbReference type="RuleBase" id="RU362123"/>
    </source>
</evidence>
<keyword evidence="6 10" id="KW-0812">Transmembrane</keyword>
<dbReference type="InterPro" id="IPR003538">
    <property type="entry name" value="TonB"/>
</dbReference>
<comment type="similarity">
    <text evidence="2 10">Belongs to the TonB family.</text>
</comment>
<dbReference type="Pfam" id="PF03544">
    <property type="entry name" value="TonB_C"/>
    <property type="match status" value="1"/>
</dbReference>
<keyword evidence="9 10" id="KW-0472">Membrane</keyword>
<sequence>MANAQHSPLIPAGGEVDLELDDTRNRQSLDEGRQAPILVLSRDAKLIETIIKAAPRGVPVMHAPDLDQAAGKLSESRPGVLVADTASTADVTSMVAQLTQHFPELVVVVAGRREDSGALMQLTAAGRIFRFLLTPLSHGQTRLALEAAVTHHLDVAATGERHGTAGTDGTGGRNRKNYLVTYGALAAGLLLLIGGIWFGVGRFTRAPEAPTTIAASAQVPDRLPDRPDPVQAEIALAQEAFAQGKYYEPSGESALDLYLSALALDPTSEAAKAGVRTVADKVLERAERALTAERLEEAVFSIERARNIDPTHPRLSFLDTQIARERERLKLTQAQEIGIRIRTLVAQANDRMHAGYLLTPSGGSAREALLEARRLDPTDPNVQQSIREFGGILIEKAHNTLAAGKPEEAQLFASAARQLGAAGAALTAVERSLAETSRAAGARASAARQLDAAIAAMIVDIRERIGAGKLIEPAGDSARDHLGKLVAAAPGRPEIEELARTLSTRLVDSSRRAMTAKAFDRSTQLLTAAREIGGRYNDVIIAQMERELAAAHEAYAQETSIVSVTSLTRTRTVDPIYPESALKRGIEGWIELTFTVTPNGSVNDIEVRNASPAGVFDDAAIRAVRSWRFVPVTHNGEKIAQRAMVRLRFALPGRD</sequence>
<dbReference type="GO" id="GO:0015031">
    <property type="term" value="P:protein transport"/>
    <property type="evidence" value="ECO:0007669"/>
    <property type="project" value="UniProtKB-UniRule"/>
</dbReference>
<evidence type="ECO:0000256" key="9">
    <source>
        <dbReference type="ARBA" id="ARBA00023136"/>
    </source>
</evidence>
<evidence type="ECO:0000313" key="13">
    <source>
        <dbReference type="Proteomes" id="UP000070250"/>
    </source>
</evidence>
<proteinExistence type="inferred from homology"/>
<dbReference type="OrthoDB" id="1628901at2"/>
<evidence type="ECO:0000259" key="11">
    <source>
        <dbReference type="PROSITE" id="PS52015"/>
    </source>
</evidence>
<comment type="subcellular location">
    <subcellularLocation>
        <location evidence="1 10">Cell inner membrane</location>
        <topology evidence="1 10">Single-pass membrane protein</topology>
        <orientation evidence="1 10">Periplasmic side</orientation>
    </subcellularLocation>
</comment>
<keyword evidence="7 10" id="KW-0653">Protein transport</keyword>
<evidence type="ECO:0000256" key="6">
    <source>
        <dbReference type="ARBA" id="ARBA00022692"/>
    </source>
</evidence>
<keyword evidence="5 10" id="KW-0997">Cell inner membrane</keyword>
<dbReference type="GO" id="GO:0005886">
    <property type="term" value="C:plasma membrane"/>
    <property type="evidence" value="ECO:0007669"/>
    <property type="project" value="UniProtKB-SubCell"/>
</dbReference>
<dbReference type="InterPro" id="IPR051045">
    <property type="entry name" value="TonB-dependent_transducer"/>
</dbReference>
<evidence type="ECO:0000256" key="3">
    <source>
        <dbReference type="ARBA" id="ARBA00022448"/>
    </source>
</evidence>
<dbReference type="Proteomes" id="UP000070250">
    <property type="component" value="Chromosome"/>
</dbReference>
<comment type="function">
    <text evidence="10">Interacts with outer membrane receptor proteins that carry out high-affinity binding and energy dependent uptake into the periplasmic space of specific substrates. It could act to transduce energy from the cytoplasmic membrane to specific energy-requiring processes in the outer membrane, resulting in the release into the periplasm of ligands bound by these outer membrane proteins.</text>
</comment>
<dbReference type="AlphaFoldDB" id="A0A127FED9"/>
<dbReference type="GO" id="GO:0030288">
    <property type="term" value="C:outer membrane-bounded periplasmic space"/>
    <property type="evidence" value="ECO:0007669"/>
    <property type="project" value="InterPro"/>
</dbReference>
<dbReference type="GO" id="GO:0015891">
    <property type="term" value="P:siderophore transport"/>
    <property type="evidence" value="ECO:0007669"/>
    <property type="project" value="InterPro"/>
</dbReference>
<feature type="domain" description="TonB C-terminal" evidence="11">
    <location>
        <begin position="562"/>
        <end position="655"/>
    </location>
</feature>
<evidence type="ECO:0000256" key="4">
    <source>
        <dbReference type="ARBA" id="ARBA00022475"/>
    </source>
</evidence>
<dbReference type="GO" id="GO:0031992">
    <property type="term" value="F:energy transducer activity"/>
    <property type="evidence" value="ECO:0007669"/>
    <property type="project" value="InterPro"/>
</dbReference>
<accession>A0A127FED9</accession>
<evidence type="ECO:0000256" key="1">
    <source>
        <dbReference type="ARBA" id="ARBA00004383"/>
    </source>
</evidence>
<dbReference type="NCBIfam" id="TIGR01352">
    <property type="entry name" value="tonB_Cterm"/>
    <property type="match status" value="1"/>
</dbReference>
<organism evidence="12 13">
    <name type="scientific">Steroidobacter denitrificans</name>
    <dbReference type="NCBI Taxonomy" id="465721"/>
    <lineage>
        <taxon>Bacteria</taxon>
        <taxon>Pseudomonadati</taxon>
        <taxon>Pseudomonadota</taxon>
        <taxon>Gammaproteobacteria</taxon>
        <taxon>Steroidobacterales</taxon>
        <taxon>Steroidobacteraceae</taxon>
        <taxon>Steroidobacter</taxon>
    </lineage>
</organism>
<reference evidence="12 13" key="1">
    <citation type="submission" date="2015-06" db="EMBL/GenBank/DDBJ databases">
        <title>A Comprehensive Approach to Explore the Metabolic and Phylogenetic Diversity of Bacterial Steroid Degradation in the Environment: Testosterone as an Example.</title>
        <authorList>
            <person name="Yang F.-C."/>
            <person name="Chen Y.-L."/>
            <person name="Yu C.-P."/>
            <person name="Tang S.-L."/>
            <person name="Wang P.-H."/>
            <person name="Ismail W."/>
            <person name="Wang C.-H."/>
            <person name="Yang C.-Y."/>
            <person name="Chiang Y.-R."/>
        </authorList>
    </citation>
    <scope>NUCLEOTIDE SEQUENCE [LARGE SCALE GENOMIC DNA]</scope>
    <source>
        <strain evidence="12 13">DSM 18526</strain>
    </source>
</reference>
<dbReference type="SUPFAM" id="SSF74653">
    <property type="entry name" value="TolA/TonB C-terminal domain"/>
    <property type="match status" value="1"/>
</dbReference>
<dbReference type="SUPFAM" id="SSF48452">
    <property type="entry name" value="TPR-like"/>
    <property type="match status" value="1"/>
</dbReference>
<evidence type="ECO:0000256" key="8">
    <source>
        <dbReference type="ARBA" id="ARBA00022989"/>
    </source>
</evidence>
<dbReference type="RefSeq" id="WP_066922180.1">
    <property type="nucleotide sequence ID" value="NZ_CP011971.1"/>
</dbReference>
<keyword evidence="8 10" id="KW-1133">Transmembrane helix</keyword>
<keyword evidence="3 10" id="KW-0813">Transport</keyword>
<keyword evidence="4 10" id="KW-1003">Cell membrane</keyword>
<name>A0A127FED9_STEDE</name>
<evidence type="ECO:0000256" key="7">
    <source>
        <dbReference type="ARBA" id="ARBA00022927"/>
    </source>
</evidence>
<dbReference type="PROSITE" id="PS52015">
    <property type="entry name" value="TONB_CTD"/>
    <property type="match status" value="1"/>
</dbReference>
<evidence type="ECO:0000256" key="5">
    <source>
        <dbReference type="ARBA" id="ARBA00022519"/>
    </source>
</evidence>
<dbReference type="STRING" id="465721.ACG33_14270"/>
<gene>
    <name evidence="12" type="ORF">ACG33_14270</name>
</gene>